<feature type="transmembrane region" description="Helical" evidence="1">
    <location>
        <begin position="49"/>
        <end position="68"/>
    </location>
</feature>
<dbReference type="AlphaFoldDB" id="A0A645EZB8"/>
<feature type="transmembrane region" description="Helical" evidence="1">
    <location>
        <begin position="114"/>
        <end position="140"/>
    </location>
</feature>
<gene>
    <name evidence="2" type="ORF">SDC9_152997</name>
</gene>
<dbReference type="PANTHER" id="PTHR41324">
    <property type="entry name" value="MEMBRANE PROTEIN-RELATED"/>
    <property type="match status" value="1"/>
</dbReference>
<dbReference type="InterPro" id="IPR018710">
    <property type="entry name" value="DUF2232"/>
</dbReference>
<evidence type="ECO:0000313" key="2">
    <source>
        <dbReference type="EMBL" id="MPN05744.1"/>
    </source>
</evidence>
<proteinExistence type="predicted"/>
<reference evidence="2" key="1">
    <citation type="submission" date="2019-08" db="EMBL/GenBank/DDBJ databases">
        <authorList>
            <person name="Kucharzyk K."/>
            <person name="Murdoch R.W."/>
            <person name="Higgins S."/>
            <person name="Loffler F."/>
        </authorList>
    </citation>
    <scope>NUCLEOTIDE SEQUENCE</scope>
</reference>
<organism evidence="2">
    <name type="scientific">bioreactor metagenome</name>
    <dbReference type="NCBI Taxonomy" id="1076179"/>
    <lineage>
        <taxon>unclassified sequences</taxon>
        <taxon>metagenomes</taxon>
        <taxon>ecological metagenomes</taxon>
    </lineage>
</organism>
<dbReference type="PANTHER" id="PTHR41324:SF1">
    <property type="entry name" value="DUF2232 DOMAIN-CONTAINING PROTEIN"/>
    <property type="match status" value="1"/>
</dbReference>
<evidence type="ECO:0008006" key="3">
    <source>
        <dbReference type="Google" id="ProtNLM"/>
    </source>
</evidence>
<dbReference type="EMBL" id="VSSQ01051650">
    <property type="protein sequence ID" value="MPN05744.1"/>
    <property type="molecule type" value="Genomic_DNA"/>
</dbReference>
<dbReference type="Pfam" id="PF09991">
    <property type="entry name" value="DUF2232"/>
    <property type="match status" value="1"/>
</dbReference>
<evidence type="ECO:0000256" key="1">
    <source>
        <dbReference type="SAM" id="Phobius"/>
    </source>
</evidence>
<feature type="transmembrane region" description="Helical" evidence="1">
    <location>
        <begin position="80"/>
        <end position="102"/>
    </location>
</feature>
<protein>
    <recommendedName>
        <fullName evidence="3">DUF2232 domain-containing protein</fullName>
    </recommendedName>
</protein>
<sequence>MISMISMIFPAMLIISSVITSYVNYIFASKFANRFKIKIKEHEGLGYFSFPRTFMVAMAVMLLISYMLSVLKINVNAIQLNLFIIMYFAMYLQGIAVIKMYLINRRISKSMQNFLTIMVVFMSLFVYAGATVLIALLGLVDLTVDLRKLNKIV</sequence>
<name>A0A645EZB8_9ZZZZ</name>
<accession>A0A645EZB8</accession>
<feature type="transmembrane region" description="Helical" evidence="1">
    <location>
        <begin position="6"/>
        <end position="28"/>
    </location>
</feature>
<keyword evidence="1" id="KW-1133">Transmembrane helix</keyword>
<keyword evidence="1" id="KW-0472">Membrane</keyword>
<comment type="caution">
    <text evidence="2">The sequence shown here is derived from an EMBL/GenBank/DDBJ whole genome shotgun (WGS) entry which is preliminary data.</text>
</comment>
<keyword evidence="1" id="KW-0812">Transmembrane</keyword>